<dbReference type="GO" id="GO:1990108">
    <property type="term" value="P:protein linear deubiquitination"/>
    <property type="evidence" value="ECO:0007669"/>
    <property type="project" value="TreeGrafter"/>
</dbReference>
<dbReference type="Pfam" id="PF21388">
    <property type="entry name" value="SPATA2_PUB-like"/>
    <property type="match status" value="1"/>
</dbReference>
<evidence type="ECO:0000313" key="5">
    <source>
        <dbReference type="Proteomes" id="UP000261540"/>
    </source>
</evidence>
<dbReference type="GO" id="GO:0010803">
    <property type="term" value="P:regulation of tumor necrosis factor-mediated signaling pathway"/>
    <property type="evidence" value="ECO:0007669"/>
    <property type="project" value="TreeGrafter"/>
</dbReference>
<dbReference type="PANTHER" id="PTHR15326:SF8">
    <property type="entry name" value="SPERMATOGENESIS-ASSOCIATED PROTEIN 2"/>
    <property type="match status" value="1"/>
</dbReference>
<evidence type="ECO:0000259" key="3">
    <source>
        <dbReference type="Pfam" id="PF21388"/>
    </source>
</evidence>
<feature type="domain" description="Spermatogenesis-associated protein 2 PUB-like" evidence="3">
    <location>
        <begin position="9"/>
        <end position="203"/>
    </location>
</feature>
<dbReference type="GeneTree" id="ENSGT00530000063956"/>
<dbReference type="OrthoDB" id="9989817at2759"/>
<protein>
    <submittedName>
        <fullName evidence="4">Spermatosis associated 2</fullName>
    </submittedName>
</protein>
<feature type="compositionally biased region" description="Pro residues" evidence="2">
    <location>
        <begin position="290"/>
        <end position="300"/>
    </location>
</feature>
<dbReference type="GO" id="GO:0070536">
    <property type="term" value="P:protein K63-linked deubiquitination"/>
    <property type="evidence" value="ECO:0007669"/>
    <property type="project" value="TreeGrafter"/>
</dbReference>
<evidence type="ECO:0000313" key="4">
    <source>
        <dbReference type="Ensembl" id="ENSPKIP00000021262.1"/>
    </source>
</evidence>
<feature type="region of interest" description="Disordered" evidence="2">
    <location>
        <begin position="217"/>
        <end position="355"/>
    </location>
</feature>
<feature type="compositionally biased region" description="Basic and acidic residues" evidence="2">
    <location>
        <begin position="217"/>
        <end position="242"/>
    </location>
</feature>
<reference evidence="4" key="2">
    <citation type="submission" date="2025-09" db="UniProtKB">
        <authorList>
            <consortium name="Ensembl"/>
        </authorList>
    </citation>
    <scope>IDENTIFICATION</scope>
</reference>
<dbReference type="InterPro" id="IPR048839">
    <property type="entry name" value="SPATA2_PUB-like"/>
</dbReference>
<dbReference type="Ensembl" id="ENSPKIT00000001893.1">
    <property type="protein sequence ID" value="ENSPKIP00000021262.1"/>
    <property type="gene ID" value="ENSPKIG00000005735.1"/>
</dbReference>
<accession>A0A3B3RRS0</accession>
<feature type="compositionally biased region" description="Pro residues" evidence="2">
    <location>
        <begin position="337"/>
        <end position="349"/>
    </location>
</feature>
<comment type="similarity">
    <text evidence="1">Belongs to the SPATA2 family.</text>
</comment>
<proteinExistence type="inferred from homology"/>
<dbReference type="PANTHER" id="PTHR15326">
    <property type="entry name" value="SPERMATOGENESIS-ASSOCIATED PROTEIN 2/TAMOZHENNIC"/>
    <property type="match status" value="1"/>
</dbReference>
<keyword evidence="5" id="KW-1185">Reference proteome</keyword>
<dbReference type="STRING" id="1676925.ENSPKIP00000021262"/>
<reference evidence="4" key="1">
    <citation type="submission" date="2025-08" db="UniProtKB">
        <authorList>
            <consortium name="Ensembl"/>
        </authorList>
    </citation>
    <scope>IDENTIFICATION</scope>
</reference>
<dbReference type="Proteomes" id="UP000261540">
    <property type="component" value="Unplaced"/>
</dbReference>
<name>A0A3B3RRS0_9TELE</name>
<dbReference type="GO" id="GO:0005737">
    <property type="term" value="C:cytoplasm"/>
    <property type="evidence" value="ECO:0007669"/>
    <property type="project" value="TreeGrafter"/>
</dbReference>
<sequence>MEVKLREGLFQKYVQWLERRLDEGLQEDGGEEGAGRPGEPQLLGEAGTLLATRLPEPAQRFRVLPFYQVAENALSGRRGTGLRGLETAFGMLETVCVNLLLFPWKKEFRCIKTFTGPYVYYLKEALCDADLRSLLHSMGYTREQELRLRAGDPPGGMAHLRRLAFELFLARAECRLLSGAAARRGGANAEAEALEVRRGGVEELEVRRGGVEELEVRRGGVGREEGRWRANAERDRDRERAYLRRSARTSRSVDVADSSGSWQPPPRPVLRASLSLRKEPRCLEPDMGPVEPPQIGPLPGRPRLQPRTPPVAAEPPQAFTLSSLDEPDLYIERGHPPRQPLAPPPPPRHPSSRDFWGPRGQGVKCRGCGRWCGAPVAALQGEGLLCASCRPEAPQDYPKPCPRPPDGPEKPPIAPRPYLGKSASAVTSVNCMGAGVLRCSFCNKPGASHTCISCSKVSCGTCVSLYAKDACGRRNPQHSFASHQQLGCRPGVFSHLVYH</sequence>
<dbReference type="AlphaFoldDB" id="A0A3B3RRS0"/>
<evidence type="ECO:0000256" key="2">
    <source>
        <dbReference type="SAM" id="MobiDB-lite"/>
    </source>
</evidence>
<dbReference type="GO" id="GO:0060544">
    <property type="term" value="P:regulation of necroptotic process"/>
    <property type="evidence" value="ECO:0007669"/>
    <property type="project" value="TreeGrafter"/>
</dbReference>
<evidence type="ECO:0000256" key="1">
    <source>
        <dbReference type="ARBA" id="ARBA00038142"/>
    </source>
</evidence>
<organism evidence="4 5">
    <name type="scientific">Paramormyrops kingsleyae</name>
    <dbReference type="NCBI Taxonomy" id="1676925"/>
    <lineage>
        <taxon>Eukaryota</taxon>
        <taxon>Metazoa</taxon>
        <taxon>Chordata</taxon>
        <taxon>Craniata</taxon>
        <taxon>Vertebrata</taxon>
        <taxon>Euteleostomi</taxon>
        <taxon>Actinopterygii</taxon>
        <taxon>Neopterygii</taxon>
        <taxon>Teleostei</taxon>
        <taxon>Osteoglossocephala</taxon>
        <taxon>Osteoglossomorpha</taxon>
        <taxon>Osteoglossiformes</taxon>
        <taxon>Mormyridae</taxon>
        <taxon>Paramormyrops</taxon>
    </lineage>
</organism>
<dbReference type="Gene3D" id="1.20.58.2190">
    <property type="match status" value="1"/>
</dbReference>